<gene>
    <name evidence="2" type="ORF">LF1_01910</name>
</gene>
<dbReference type="InterPro" id="IPR036724">
    <property type="entry name" value="Cobalamin-bd_sf"/>
</dbReference>
<dbReference type="InterPro" id="IPR036594">
    <property type="entry name" value="Meth_synthase_dom"/>
</dbReference>
<dbReference type="EMBL" id="VRLW01000001">
    <property type="protein sequence ID" value="KAA1257703.1"/>
    <property type="molecule type" value="Genomic_DNA"/>
</dbReference>
<evidence type="ECO:0000259" key="1">
    <source>
        <dbReference type="PROSITE" id="PS51332"/>
    </source>
</evidence>
<accession>A0A5B1CE14</accession>
<dbReference type="SUPFAM" id="SSF52242">
    <property type="entry name" value="Cobalamin (vitamin B12)-binding domain"/>
    <property type="match status" value="1"/>
</dbReference>
<protein>
    <submittedName>
        <fullName evidence="2">B12 binding domain protein</fullName>
    </submittedName>
</protein>
<dbReference type="InterPro" id="IPR041657">
    <property type="entry name" value="HTH_17"/>
</dbReference>
<dbReference type="GO" id="GO:0046872">
    <property type="term" value="F:metal ion binding"/>
    <property type="evidence" value="ECO:0007669"/>
    <property type="project" value="InterPro"/>
</dbReference>
<sequence>MATEAVHYSPKQVASALAASESSVKRWCDRGIIPTVRTHGGHRRISLDGLRAFTAATGKELVDPQVLGLPQLFCDRKVDVPGAGDPCQSGFRKALAVGDEATCRNLLFQKVDSSSRRSLTAAALICDAMQGIGDAWDCKELDPYQERRACDICIRLINELRSTLPSISDDAPVAIGGGLCGDPYQLPTALVELTLREQGWNAISIGTDLPAESFLQAAHDFRPRMVWLSVSAISHPDDFVVQQNRLADGLGEGVALVVGGRALSDAIRPQLKYTAFCDSLQHLDDLATMIAGA</sequence>
<evidence type="ECO:0000313" key="2">
    <source>
        <dbReference type="EMBL" id="KAA1257703.1"/>
    </source>
</evidence>
<dbReference type="AlphaFoldDB" id="A0A5B1CE14"/>
<dbReference type="Gene3D" id="1.10.1240.10">
    <property type="entry name" value="Methionine synthase domain"/>
    <property type="match status" value="1"/>
</dbReference>
<dbReference type="Proteomes" id="UP000322699">
    <property type="component" value="Unassembled WGS sequence"/>
</dbReference>
<feature type="domain" description="B12-binding" evidence="1">
    <location>
        <begin position="171"/>
        <end position="293"/>
    </location>
</feature>
<dbReference type="InterPro" id="IPR009061">
    <property type="entry name" value="DNA-bd_dom_put_sf"/>
</dbReference>
<dbReference type="RefSeq" id="WP_068265859.1">
    <property type="nucleotide sequence ID" value="NZ_LWSK01000099.1"/>
</dbReference>
<keyword evidence="3" id="KW-1185">Reference proteome</keyword>
<dbReference type="GO" id="GO:0031419">
    <property type="term" value="F:cobalamin binding"/>
    <property type="evidence" value="ECO:0007669"/>
    <property type="project" value="InterPro"/>
</dbReference>
<dbReference type="Pfam" id="PF12728">
    <property type="entry name" value="HTH_17"/>
    <property type="match status" value="1"/>
</dbReference>
<reference evidence="2 3" key="1">
    <citation type="submission" date="2019-08" db="EMBL/GenBank/DDBJ databases">
        <title>Deep-cultivation of Planctomycetes and their phenomic and genomic characterization uncovers novel biology.</title>
        <authorList>
            <person name="Wiegand S."/>
            <person name="Jogler M."/>
            <person name="Boedeker C."/>
            <person name="Pinto D."/>
            <person name="Vollmers J."/>
            <person name="Rivas-Marin E."/>
            <person name="Kohn T."/>
            <person name="Peeters S.H."/>
            <person name="Heuer A."/>
            <person name="Rast P."/>
            <person name="Oberbeckmann S."/>
            <person name="Bunk B."/>
            <person name="Jeske O."/>
            <person name="Meyerdierks A."/>
            <person name="Storesund J.E."/>
            <person name="Kallscheuer N."/>
            <person name="Luecker S."/>
            <person name="Lage O.M."/>
            <person name="Pohl T."/>
            <person name="Merkel B.J."/>
            <person name="Hornburger P."/>
            <person name="Mueller R.-W."/>
            <person name="Bruemmer F."/>
            <person name="Labrenz M."/>
            <person name="Spormann A.M."/>
            <person name="Op Den Camp H."/>
            <person name="Overmann J."/>
            <person name="Amann R."/>
            <person name="Jetten M.S.M."/>
            <person name="Mascher T."/>
            <person name="Medema M.H."/>
            <person name="Devos D.P."/>
            <person name="Kaster A.-K."/>
            <person name="Ovreas L."/>
            <person name="Rohde M."/>
            <person name="Galperin M.Y."/>
            <person name="Jogler C."/>
        </authorList>
    </citation>
    <scope>NUCLEOTIDE SEQUENCE [LARGE SCALE GENOMIC DNA]</scope>
    <source>
        <strain evidence="2 3">LF1</strain>
    </source>
</reference>
<dbReference type="SUPFAM" id="SSF46955">
    <property type="entry name" value="Putative DNA-binding domain"/>
    <property type="match status" value="1"/>
</dbReference>
<evidence type="ECO:0000313" key="3">
    <source>
        <dbReference type="Proteomes" id="UP000322699"/>
    </source>
</evidence>
<dbReference type="Gene3D" id="1.10.1660.10">
    <property type="match status" value="1"/>
</dbReference>
<name>A0A5B1CE14_9BACT</name>
<proteinExistence type="predicted"/>
<dbReference type="InterPro" id="IPR006158">
    <property type="entry name" value="Cobalamin-bd"/>
</dbReference>
<dbReference type="PROSITE" id="PS51332">
    <property type="entry name" value="B12_BINDING"/>
    <property type="match status" value="1"/>
</dbReference>
<dbReference type="OrthoDB" id="264258at2"/>
<organism evidence="2 3">
    <name type="scientific">Rubripirellula obstinata</name>
    <dbReference type="NCBI Taxonomy" id="406547"/>
    <lineage>
        <taxon>Bacteria</taxon>
        <taxon>Pseudomonadati</taxon>
        <taxon>Planctomycetota</taxon>
        <taxon>Planctomycetia</taxon>
        <taxon>Pirellulales</taxon>
        <taxon>Pirellulaceae</taxon>
        <taxon>Rubripirellula</taxon>
    </lineage>
</organism>
<comment type="caution">
    <text evidence="2">The sequence shown here is derived from an EMBL/GenBank/DDBJ whole genome shotgun (WGS) entry which is preliminary data.</text>
</comment>
<dbReference type="Gene3D" id="3.40.50.280">
    <property type="entry name" value="Cobalamin-binding domain"/>
    <property type="match status" value="1"/>
</dbReference>